<evidence type="ECO:0000256" key="1">
    <source>
        <dbReference type="SAM" id="Phobius"/>
    </source>
</evidence>
<protein>
    <submittedName>
        <fullName evidence="2">CDP-alcohol phosphatidyltransferase family protein</fullName>
    </submittedName>
</protein>
<comment type="caution">
    <text evidence="2">The sequence shown here is derived from an EMBL/GenBank/DDBJ whole genome shotgun (WGS) entry which is preliminary data.</text>
</comment>
<keyword evidence="1" id="KW-1133">Transmembrane helix</keyword>
<dbReference type="GO" id="GO:0008654">
    <property type="term" value="P:phospholipid biosynthetic process"/>
    <property type="evidence" value="ECO:0007669"/>
    <property type="project" value="InterPro"/>
</dbReference>
<feature type="transmembrane region" description="Helical" evidence="1">
    <location>
        <begin position="67"/>
        <end position="84"/>
    </location>
</feature>
<dbReference type="Pfam" id="PF01066">
    <property type="entry name" value="CDP-OH_P_transf"/>
    <property type="match status" value="1"/>
</dbReference>
<dbReference type="InterPro" id="IPR000462">
    <property type="entry name" value="CDP-OH_P_trans"/>
</dbReference>
<dbReference type="GO" id="GO:0016780">
    <property type="term" value="F:phosphotransferase activity, for other substituted phosphate groups"/>
    <property type="evidence" value="ECO:0007669"/>
    <property type="project" value="InterPro"/>
</dbReference>
<dbReference type="AlphaFoldDB" id="A0A7C1NTS7"/>
<accession>A0A7C1NTS7</accession>
<keyword evidence="2" id="KW-0808">Transferase</keyword>
<evidence type="ECO:0000313" key="2">
    <source>
        <dbReference type="EMBL" id="HEB42188.1"/>
    </source>
</evidence>
<reference evidence="2" key="1">
    <citation type="journal article" date="2020" name="mSystems">
        <title>Genome- and Community-Level Interaction Insights into Carbon Utilization and Element Cycling Functions of Hydrothermarchaeota in Hydrothermal Sediment.</title>
        <authorList>
            <person name="Zhou Z."/>
            <person name="Liu Y."/>
            <person name="Xu W."/>
            <person name="Pan J."/>
            <person name="Luo Z.H."/>
            <person name="Li M."/>
        </authorList>
    </citation>
    <scope>NUCLEOTIDE SEQUENCE [LARGE SCALE GENOMIC DNA]</scope>
    <source>
        <strain evidence="2">SpSt-243</strain>
    </source>
</reference>
<dbReference type="InterPro" id="IPR043130">
    <property type="entry name" value="CDP-OH_PTrfase_TM_dom"/>
</dbReference>
<dbReference type="EMBL" id="DSKI01000029">
    <property type="protein sequence ID" value="HEB42188.1"/>
    <property type="molecule type" value="Genomic_DNA"/>
</dbReference>
<keyword evidence="1" id="KW-0472">Membrane</keyword>
<keyword evidence="1" id="KW-0812">Transmembrane</keyword>
<sequence length="183" mass="20236">MLHRLPWLLVLFRIACGPMMMACAFGHQGMACAVLLSLGVLSDIFDGIIARRLGVATPSLRTWDSRADVMFWVSAIIAVVVLRPDLIPNLWPPALMIAAMEIGNHLVSFVKFRREASPHHYLSKAFGLGLWLLFGVAFVTGAPGPILWLVFALGTASQLEALAITLRLKEWRCDVPSVFSLRR</sequence>
<organism evidence="2">
    <name type="scientific">Agrobacterium albertimagni</name>
    <dbReference type="NCBI Taxonomy" id="147266"/>
    <lineage>
        <taxon>Bacteria</taxon>
        <taxon>Pseudomonadati</taxon>
        <taxon>Pseudomonadota</taxon>
        <taxon>Alphaproteobacteria</taxon>
        <taxon>Hyphomicrobiales</taxon>
        <taxon>Rhizobiaceae</taxon>
        <taxon>Rhizobium/Agrobacterium group</taxon>
        <taxon>Agrobacterium</taxon>
    </lineage>
</organism>
<dbReference type="Gene3D" id="1.20.120.1760">
    <property type="match status" value="1"/>
</dbReference>
<proteinExistence type="predicted"/>
<name>A0A7C1NTS7_9HYPH</name>
<feature type="transmembrane region" description="Helical" evidence="1">
    <location>
        <begin position="121"/>
        <end position="140"/>
    </location>
</feature>
<dbReference type="GO" id="GO:0016020">
    <property type="term" value="C:membrane"/>
    <property type="evidence" value="ECO:0007669"/>
    <property type="project" value="InterPro"/>
</dbReference>
<gene>
    <name evidence="2" type="ORF">ENP70_00470</name>
</gene>